<accession>A0A9D7HVG9</accession>
<gene>
    <name evidence="2" type="ORF">IPH26_17325</name>
</gene>
<feature type="domain" description="DUF7931" evidence="1">
    <location>
        <begin position="16"/>
        <end position="153"/>
    </location>
</feature>
<dbReference type="Proteomes" id="UP000807785">
    <property type="component" value="Unassembled WGS sequence"/>
</dbReference>
<evidence type="ECO:0000313" key="3">
    <source>
        <dbReference type="Proteomes" id="UP000807785"/>
    </source>
</evidence>
<sequence length="162" mass="18742">MDGTSFEQRFDTYREYSNAIRQTLEAAQGELCVFDPDLARTGIESSESVAQIERLLLARPEARLRIVVHDTTHLESRSPRLLDLMRHFSHCTEVRQSPDDLRNLTECYLLTHNDTGVVRFHRDWPRGKWFVANPDEAGSWLSRFKQLWECSMPAVPPTLLGL</sequence>
<evidence type="ECO:0000259" key="1">
    <source>
        <dbReference type="Pfam" id="PF25559"/>
    </source>
</evidence>
<name>A0A9D7HVG9_9PROT</name>
<reference evidence="2" key="1">
    <citation type="submission" date="2020-10" db="EMBL/GenBank/DDBJ databases">
        <title>Connecting structure to function with the recovery of over 1000 high-quality activated sludge metagenome-assembled genomes encoding full-length rRNA genes using long-read sequencing.</title>
        <authorList>
            <person name="Singleton C.M."/>
            <person name="Petriglieri F."/>
            <person name="Kristensen J.M."/>
            <person name="Kirkegaard R.H."/>
            <person name="Michaelsen T.Y."/>
            <person name="Andersen M.H."/>
            <person name="Karst S.M."/>
            <person name="Dueholm M.S."/>
            <person name="Nielsen P.H."/>
            <person name="Albertsen M."/>
        </authorList>
    </citation>
    <scope>NUCLEOTIDE SEQUENCE</scope>
    <source>
        <strain evidence="2">Bjer_18-Q3-R1-45_BAT3C.347</strain>
    </source>
</reference>
<evidence type="ECO:0000313" key="2">
    <source>
        <dbReference type="EMBL" id="MBK6974620.1"/>
    </source>
</evidence>
<dbReference type="EMBL" id="JADJEV010000004">
    <property type="protein sequence ID" value="MBK6974620.1"/>
    <property type="molecule type" value="Genomic_DNA"/>
</dbReference>
<dbReference type="AlphaFoldDB" id="A0A9D7HVG9"/>
<dbReference type="InterPro" id="IPR057691">
    <property type="entry name" value="DUF7931"/>
</dbReference>
<organism evidence="2 3">
    <name type="scientific">Candidatus Methylophosphatis roskildensis</name>
    <dbReference type="NCBI Taxonomy" id="2899263"/>
    <lineage>
        <taxon>Bacteria</taxon>
        <taxon>Pseudomonadati</taxon>
        <taxon>Pseudomonadota</taxon>
        <taxon>Betaproteobacteria</taxon>
        <taxon>Nitrosomonadales</taxon>
        <taxon>Sterolibacteriaceae</taxon>
        <taxon>Candidatus Methylophosphatis</taxon>
    </lineage>
</organism>
<proteinExistence type="predicted"/>
<protein>
    <recommendedName>
        <fullName evidence="1">DUF7931 domain-containing protein</fullName>
    </recommendedName>
</protein>
<dbReference type="Pfam" id="PF25559">
    <property type="entry name" value="DUF7931"/>
    <property type="match status" value="1"/>
</dbReference>
<comment type="caution">
    <text evidence="2">The sequence shown here is derived from an EMBL/GenBank/DDBJ whole genome shotgun (WGS) entry which is preliminary data.</text>
</comment>